<feature type="compositionally biased region" description="Polar residues" evidence="1">
    <location>
        <begin position="24"/>
        <end position="39"/>
    </location>
</feature>
<feature type="region of interest" description="Disordered" evidence="1">
    <location>
        <begin position="24"/>
        <end position="46"/>
    </location>
</feature>
<accession>A0A2P2N9T6</accession>
<organism evidence="2">
    <name type="scientific">Rhizophora mucronata</name>
    <name type="common">Asiatic mangrove</name>
    <dbReference type="NCBI Taxonomy" id="61149"/>
    <lineage>
        <taxon>Eukaryota</taxon>
        <taxon>Viridiplantae</taxon>
        <taxon>Streptophyta</taxon>
        <taxon>Embryophyta</taxon>
        <taxon>Tracheophyta</taxon>
        <taxon>Spermatophyta</taxon>
        <taxon>Magnoliopsida</taxon>
        <taxon>eudicotyledons</taxon>
        <taxon>Gunneridae</taxon>
        <taxon>Pentapetalae</taxon>
        <taxon>rosids</taxon>
        <taxon>fabids</taxon>
        <taxon>Malpighiales</taxon>
        <taxon>Rhizophoraceae</taxon>
        <taxon>Rhizophora</taxon>
    </lineage>
</organism>
<dbReference type="EMBL" id="GGEC01058771">
    <property type="protein sequence ID" value="MBX39255.1"/>
    <property type="molecule type" value="Transcribed_RNA"/>
</dbReference>
<dbReference type="AlphaFoldDB" id="A0A2P2N9T6"/>
<name>A0A2P2N9T6_RHIMU</name>
<sequence>MISAKHQTNQISITGPTKIFNHSVNKISANNRRSSSPIQCSPEYEA</sequence>
<evidence type="ECO:0000313" key="2">
    <source>
        <dbReference type="EMBL" id="MBX39255.1"/>
    </source>
</evidence>
<proteinExistence type="predicted"/>
<protein>
    <submittedName>
        <fullName evidence="2">Uncharacterized protein</fullName>
    </submittedName>
</protein>
<evidence type="ECO:0000256" key="1">
    <source>
        <dbReference type="SAM" id="MobiDB-lite"/>
    </source>
</evidence>
<reference evidence="2" key="1">
    <citation type="submission" date="2018-02" db="EMBL/GenBank/DDBJ databases">
        <title>Rhizophora mucronata_Transcriptome.</title>
        <authorList>
            <person name="Meera S.P."/>
            <person name="Sreeshan A."/>
            <person name="Augustine A."/>
        </authorList>
    </citation>
    <scope>NUCLEOTIDE SEQUENCE</scope>
    <source>
        <tissue evidence="2">Leaf</tissue>
    </source>
</reference>